<dbReference type="Proteomes" id="UP001596220">
    <property type="component" value="Unassembled WGS sequence"/>
</dbReference>
<keyword evidence="2" id="KW-1185">Reference proteome</keyword>
<name>A0ABW1P4V1_9PSEU</name>
<reference evidence="2" key="1">
    <citation type="journal article" date="2019" name="Int. J. Syst. Evol. Microbiol.">
        <title>The Global Catalogue of Microorganisms (GCM) 10K type strain sequencing project: providing services to taxonomists for standard genome sequencing and annotation.</title>
        <authorList>
            <consortium name="The Broad Institute Genomics Platform"/>
            <consortium name="The Broad Institute Genome Sequencing Center for Infectious Disease"/>
            <person name="Wu L."/>
            <person name="Ma J."/>
        </authorList>
    </citation>
    <scope>NUCLEOTIDE SEQUENCE [LARGE SCALE GENOMIC DNA]</scope>
    <source>
        <strain evidence="2">CGMCC 4.7246</strain>
    </source>
</reference>
<gene>
    <name evidence="1" type="ORF">ACFP3R_13475</name>
</gene>
<comment type="caution">
    <text evidence="1">The sequence shown here is derived from an EMBL/GenBank/DDBJ whole genome shotgun (WGS) entry which is preliminary data.</text>
</comment>
<accession>A0ABW1P4V1</accession>
<dbReference type="RefSeq" id="WP_380636022.1">
    <property type="nucleotide sequence ID" value="NZ_JBHSQO010000011.1"/>
</dbReference>
<proteinExistence type="predicted"/>
<organism evidence="1 2">
    <name type="scientific">Saccharothrix lopnurensis</name>
    <dbReference type="NCBI Taxonomy" id="1670621"/>
    <lineage>
        <taxon>Bacteria</taxon>
        <taxon>Bacillati</taxon>
        <taxon>Actinomycetota</taxon>
        <taxon>Actinomycetes</taxon>
        <taxon>Pseudonocardiales</taxon>
        <taxon>Pseudonocardiaceae</taxon>
        <taxon>Saccharothrix</taxon>
    </lineage>
</organism>
<evidence type="ECO:0000313" key="2">
    <source>
        <dbReference type="Proteomes" id="UP001596220"/>
    </source>
</evidence>
<dbReference type="EMBL" id="JBHSQO010000011">
    <property type="protein sequence ID" value="MFC6090289.1"/>
    <property type="molecule type" value="Genomic_DNA"/>
</dbReference>
<evidence type="ECO:0000313" key="1">
    <source>
        <dbReference type="EMBL" id="MFC6090289.1"/>
    </source>
</evidence>
<sequence length="326" mass="35123">MQADLPPHVDLAWRDPDLERAARALVVGDIAPALALLAREAPPDLRDLRVEVLGQAGQEVLVDLDVAAEDEPDRLLLLGSALNAAAWWARGALYAGQTGDARVERFLDLSGRARDALTRAAAAAPADAAPWSALMSCALGAPEREGEGGEVFAGVVARVPDLVSAHERRLQGLAAKWYGSHEQMLDFARVRVADLPNGHPLLALVPAAHIEVHLHDSSAPGAIRRWRAMDYPGRRVVRAEVAAASDRLSAAGGAERAHARWIRANQVFAAYYNSVADVAGLRPEDVDRLARHVAEAGERPARWPWGYFGDHHAAFEKARRLAAGAR</sequence>
<protein>
    <submittedName>
        <fullName evidence="1">Uncharacterized protein</fullName>
    </submittedName>
</protein>